<evidence type="ECO:0000313" key="2">
    <source>
        <dbReference type="EMBL" id="RBP68329.1"/>
    </source>
</evidence>
<keyword evidence="1" id="KW-0472">Membrane</keyword>
<evidence type="ECO:0008006" key="4">
    <source>
        <dbReference type="Google" id="ProtNLM"/>
    </source>
</evidence>
<dbReference type="OrthoDB" id="1846546at2"/>
<feature type="transmembrane region" description="Helical" evidence="1">
    <location>
        <begin position="7"/>
        <end position="25"/>
    </location>
</feature>
<dbReference type="RefSeq" id="WP_113919761.1">
    <property type="nucleotide sequence ID" value="NZ_QNRX01000003.1"/>
</dbReference>
<dbReference type="InterPro" id="IPR025918">
    <property type="entry name" value="YIEGIA"/>
</dbReference>
<dbReference type="Proteomes" id="UP000253490">
    <property type="component" value="Unassembled WGS sequence"/>
</dbReference>
<dbReference type="Pfam" id="PF14045">
    <property type="entry name" value="YIEGIA"/>
    <property type="match status" value="1"/>
</dbReference>
<keyword evidence="1" id="KW-0812">Transmembrane</keyword>
<feature type="transmembrane region" description="Helical" evidence="1">
    <location>
        <begin position="140"/>
        <end position="157"/>
    </location>
</feature>
<dbReference type="AlphaFoldDB" id="A0A366IEN2"/>
<keyword evidence="3" id="KW-1185">Reference proteome</keyword>
<feature type="transmembrane region" description="Helical" evidence="1">
    <location>
        <begin position="37"/>
        <end position="59"/>
    </location>
</feature>
<feature type="transmembrane region" description="Helical" evidence="1">
    <location>
        <begin position="115"/>
        <end position="134"/>
    </location>
</feature>
<comment type="caution">
    <text evidence="2">The sequence shown here is derived from an EMBL/GenBank/DDBJ whole genome shotgun (WGS) entry which is preliminary data.</text>
</comment>
<proteinExistence type="predicted"/>
<organism evidence="2 3">
    <name type="scientific">Alkalibaculum bacchi</name>
    <dbReference type="NCBI Taxonomy" id="645887"/>
    <lineage>
        <taxon>Bacteria</taxon>
        <taxon>Bacillati</taxon>
        <taxon>Bacillota</taxon>
        <taxon>Clostridia</taxon>
        <taxon>Eubacteriales</taxon>
        <taxon>Eubacteriaceae</taxon>
        <taxon>Alkalibaculum</taxon>
    </lineage>
</organism>
<accession>A0A366IEN2</accession>
<name>A0A366IEN2_9FIRM</name>
<protein>
    <recommendedName>
        <fullName evidence="4">YIEGIA protein</fullName>
    </recommendedName>
</protein>
<evidence type="ECO:0000256" key="1">
    <source>
        <dbReference type="SAM" id="Phobius"/>
    </source>
</evidence>
<evidence type="ECO:0000313" key="3">
    <source>
        <dbReference type="Proteomes" id="UP000253490"/>
    </source>
</evidence>
<reference evidence="2 3" key="1">
    <citation type="submission" date="2018-06" db="EMBL/GenBank/DDBJ databases">
        <title>Genomic Encyclopedia of Type Strains, Phase IV (KMG-IV): sequencing the most valuable type-strain genomes for metagenomic binning, comparative biology and taxonomic classification.</title>
        <authorList>
            <person name="Goeker M."/>
        </authorList>
    </citation>
    <scope>NUCLEOTIDE SEQUENCE [LARGE SCALE GENOMIC DNA]</scope>
    <source>
        <strain evidence="2 3">DSM 22112</strain>
    </source>
</reference>
<gene>
    <name evidence="2" type="ORF">DES36_10391</name>
</gene>
<dbReference type="EMBL" id="QNRX01000003">
    <property type="protein sequence ID" value="RBP68329.1"/>
    <property type="molecule type" value="Genomic_DNA"/>
</dbReference>
<sequence length="303" mass="33688">MENSISVIFIAIIMGTLARVLMIRVDYRQYPSYPQSFVSHLILGFVAACLGAVVTPAFLSKDYGAVTFLGLATAQFKDIRSMERESLERLESMELVKRGEAYIEDIAKRFEARNYVAFLTSFSVCTLSSILNQIFELEVILLLIVEIVFGLLLILFLKNILKPNTIADIADVKEGKIHFKGPLLMVDDVVIMNIGYQVSKDIILEKGMGITIYPKDENAVATLANIGQRQAIIHNLASQLGIRKDVDEPDFTPLARREPSTGNISLFIITMNNIPHDGIVIAKNVPVLESARRKPDGSEKKEG</sequence>
<keyword evidence="1" id="KW-1133">Transmembrane helix</keyword>